<dbReference type="PANTHER" id="PTHR34698">
    <property type="entry name" value="5-OXOPROLINASE SUBUNIT B"/>
    <property type="match status" value="1"/>
</dbReference>
<proteinExistence type="predicted"/>
<dbReference type="Pfam" id="PF02682">
    <property type="entry name" value="CT_C_D"/>
    <property type="match status" value="1"/>
</dbReference>
<protein>
    <submittedName>
        <fullName evidence="5">KipI family sensor histidine kinase inhibitor</fullName>
    </submittedName>
</protein>
<accession>A0A4R7LM59</accession>
<organism evidence="5 6">
    <name type="scientific">Litoreibacter halocynthiae</name>
    <dbReference type="NCBI Taxonomy" id="1242689"/>
    <lineage>
        <taxon>Bacteria</taxon>
        <taxon>Pseudomonadati</taxon>
        <taxon>Pseudomonadota</taxon>
        <taxon>Alphaproteobacteria</taxon>
        <taxon>Rhodobacterales</taxon>
        <taxon>Roseobacteraceae</taxon>
        <taxon>Litoreibacter</taxon>
    </lineage>
</organism>
<keyword evidence="1" id="KW-0547">Nucleotide-binding</keyword>
<dbReference type="AlphaFoldDB" id="A0A4R7LM59"/>
<comment type="caution">
    <text evidence="5">The sequence shown here is derived from an EMBL/GenBank/DDBJ whole genome shotgun (WGS) entry which is preliminary data.</text>
</comment>
<dbReference type="GO" id="GO:0016787">
    <property type="term" value="F:hydrolase activity"/>
    <property type="evidence" value="ECO:0007669"/>
    <property type="project" value="UniProtKB-KW"/>
</dbReference>
<dbReference type="SUPFAM" id="SSF160467">
    <property type="entry name" value="PH0987 N-terminal domain-like"/>
    <property type="match status" value="1"/>
</dbReference>
<gene>
    <name evidence="5" type="ORF">BDE40_0365</name>
</gene>
<keyword evidence="6" id="KW-1185">Reference proteome</keyword>
<dbReference type="InterPro" id="IPR010016">
    <property type="entry name" value="PxpB"/>
</dbReference>
<dbReference type="Proteomes" id="UP000294563">
    <property type="component" value="Unassembled WGS sequence"/>
</dbReference>
<keyword evidence="3" id="KW-0067">ATP-binding</keyword>
<evidence type="ECO:0000313" key="5">
    <source>
        <dbReference type="EMBL" id="TDT77087.1"/>
    </source>
</evidence>
<keyword evidence="2" id="KW-0378">Hydrolase</keyword>
<dbReference type="Gene3D" id="3.30.1360.40">
    <property type="match status" value="1"/>
</dbReference>
<evidence type="ECO:0000256" key="1">
    <source>
        <dbReference type="ARBA" id="ARBA00022741"/>
    </source>
</evidence>
<dbReference type="EMBL" id="SOBH01000001">
    <property type="protein sequence ID" value="TDT77087.1"/>
    <property type="molecule type" value="Genomic_DNA"/>
</dbReference>
<evidence type="ECO:0000256" key="3">
    <source>
        <dbReference type="ARBA" id="ARBA00022840"/>
    </source>
</evidence>
<dbReference type="InterPro" id="IPR029000">
    <property type="entry name" value="Cyclophilin-like_dom_sf"/>
</dbReference>
<dbReference type="SMART" id="SM00796">
    <property type="entry name" value="AHS1"/>
    <property type="match status" value="1"/>
</dbReference>
<dbReference type="GO" id="GO:0005524">
    <property type="term" value="F:ATP binding"/>
    <property type="evidence" value="ECO:0007669"/>
    <property type="project" value="UniProtKB-KW"/>
</dbReference>
<evidence type="ECO:0000313" key="6">
    <source>
        <dbReference type="Proteomes" id="UP000294563"/>
    </source>
</evidence>
<reference evidence="5 6" key="1">
    <citation type="submission" date="2019-03" db="EMBL/GenBank/DDBJ databases">
        <title>Genomic Encyclopedia of Archaeal and Bacterial Type Strains, Phase II (KMG-II): from individual species to whole genera.</title>
        <authorList>
            <person name="Goeker M."/>
        </authorList>
    </citation>
    <scope>NUCLEOTIDE SEQUENCE [LARGE SCALE GENOMIC DNA]</scope>
    <source>
        <strain evidence="5 6">DSM 29467</strain>
    </source>
</reference>
<evidence type="ECO:0000256" key="2">
    <source>
        <dbReference type="ARBA" id="ARBA00022801"/>
    </source>
</evidence>
<sequence length="220" mass="23601">MNAPQFKPVADHAILVDFASEISDDVNRMVIALDHAITTAQIKGLQEVVPALVNLLVVFDPLETDHVQVEKDVRSLLPVAPASDAQATHHTLDICYEADFSPDLAAVAKACGMSEDAVIQAHSSARYRVGMYGFAPGYAYLAGVPEAIQVPRKTAPVRDIPAGSVMIAGPQCLATTIVMPTGWSIIGHTPAKIMTGNPDRPFLFDVGDTVSFNRVRREAL</sequence>
<dbReference type="Gene3D" id="2.40.100.10">
    <property type="entry name" value="Cyclophilin-like"/>
    <property type="match status" value="1"/>
</dbReference>
<dbReference type="SUPFAM" id="SSF50891">
    <property type="entry name" value="Cyclophilin-like"/>
    <property type="match status" value="1"/>
</dbReference>
<dbReference type="NCBIfam" id="TIGR00370">
    <property type="entry name" value="5-oxoprolinase subunit PxpB"/>
    <property type="match status" value="1"/>
</dbReference>
<evidence type="ECO:0000259" key="4">
    <source>
        <dbReference type="SMART" id="SM00796"/>
    </source>
</evidence>
<dbReference type="InterPro" id="IPR003833">
    <property type="entry name" value="CT_C_D"/>
</dbReference>
<feature type="domain" description="Carboxyltransferase" evidence="4">
    <location>
        <begin position="4"/>
        <end position="204"/>
    </location>
</feature>
<dbReference type="PANTHER" id="PTHR34698:SF2">
    <property type="entry name" value="5-OXOPROLINASE SUBUNIT B"/>
    <property type="match status" value="1"/>
</dbReference>
<dbReference type="OrthoDB" id="9778567at2"/>
<name>A0A4R7LM59_9RHOB</name>